<reference evidence="7" key="1">
    <citation type="journal article" date="2019" name="Int. J. Syst. Evol. Microbiol.">
        <title>The Global Catalogue of Microorganisms (GCM) 10K type strain sequencing project: providing services to taxonomists for standard genome sequencing and annotation.</title>
        <authorList>
            <consortium name="The Broad Institute Genomics Platform"/>
            <consortium name="The Broad Institute Genome Sequencing Center for Infectious Disease"/>
            <person name="Wu L."/>
            <person name="Ma J."/>
        </authorList>
    </citation>
    <scope>NUCLEOTIDE SEQUENCE [LARGE SCALE GENOMIC DNA]</scope>
    <source>
        <strain evidence="7">CGMCC 4.7289</strain>
    </source>
</reference>
<feature type="signal peptide" evidence="5">
    <location>
        <begin position="1"/>
        <end position="22"/>
    </location>
</feature>
<dbReference type="Gene3D" id="3.40.50.1980">
    <property type="entry name" value="Nitrogenase molybdenum iron protein domain"/>
    <property type="match status" value="2"/>
</dbReference>
<evidence type="ECO:0000256" key="3">
    <source>
        <dbReference type="ARBA" id="ARBA00022729"/>
    </source>
</evidence>
<dbReference type="EMBL" id="JBHSAY010000015">
    <property type="protein sequence ID" value="MFC4134710.1"/>
    <property type="molecule type" value="Genomic_DNA"/>
</dbReference>
<organism evidence="6 7">
    <name type="scientific">Hamadaea flava</name>
    <dbReference type="NCBI Taxonomy" id="1742688"/>
    <lineage>
        <taxon>Bacteria</taxon>
        <taxon>Bacillati</taxon>
        <taxon>Actinomycetota</taxon>
        <taxon>Actinomycetes</taxon>
        <taxon>Micromonosporales</taxon>
        <taxon>Micromonosporaceae</taxon>
        <taxon>Hamadaea</taxon>
    </lineage>
</organism>
<evidence type="ECO:0000313" key="6">
    <source>
        <dbReference type="EMBL" id="MFC4134710.1"/>
    </source>
</evidence>
<keyword evidence="2 4" id="KW-0813">Transport</keyword>
<feature type="chain" id="PRO_5045613254" evidence="5">
    <location>
        <begin position="23"/>
        <end position="304"/>
    </location>
</feature>
<accession>A0ABV8LV99</accession>
<evidence type="ECO:0000256" key="1">
    <source>
        <dbReference type="ARBA" id="ARBA00011028"/>
    </source>
</evidence>
<dbReference type="PANTHER" id="PTHR42953">
    <property type="entry name" value="HIGH-AFFINITY ZINC UPTAKE SYSTEM PROTEIN ZNUA-RELATED"/>
    <property type="match status" value="1"/>
</dbReference>
<keyword evidence="3 5" id="KW-0732">Signal</keyword>
<dbReference type="Proteomes" id="UP001595816">
    <property type="component" value="Unassembled WGS sequence"/>
</dbReference>
<dbReference type="PRINTS" id="PR00690">
    <property type="entry name" value="ADHESNFAMILY"/>
</dbReference>
<dbReference type="RefSeq" id="WP_253761146.1">
    <property type="nucleotide sequence ID" value="NZ_JAMZDZ010000001.1"/>
</dbReference>
<proteinExistence type="inferred from homology"/>
<dbReference type="PANTHER" id="PTHR42953:SF3">
    <property type="entry name" value="HIGH-AFFINITY ZINC UPTAKE SYSTEM PROTEIN ZNUA"/>
    <property type="match status" value="1"/>
</dbReference>
<evidence type="ECO:0000256" key="4">
    <source>
        <dbReference type="RuleBase" id="RU003512"/>
    </source>
</evidence>
<dbReference type="PROSITE" id="PS51257">
    <property type="entry name" value="PROKAR_LIPOPROTEIN"/>
    <property type="match status" value="1"/>
</dbReference>
<evidence type="ECO:0000313" key="7">
    <source>
        <dbReference type="Proteomes" id="UP001595816"/>
    </source>
</evidence>
<comment type="caution">
    <text evidence="6">The sequence shown here is derived from an EMBL/GenBank/DDBJ whole genome shotgun (WGS) entry which is preliminary data.</text>
</comment>
<evidence type="ECO:0000256" key="2">
    <source>
        <dbReference type="ARBA" id="ARBA00022448"/>
    </source>
</evidence>
<dbReference type="SUPFAM" id="SSF53807">
    <property type="entry name" value="Helical backbone' metal receptor"/>
    <property type="match status" value="1"/>
</dbReference>
<evidence type="ECO:0000256" key="5">
    <source>
        <dbReference type="SAM" id="SignalP"/>
    </source>
</evidence>
<dbReference type="InterPro" id="IPR050492">
    <property type="entry name" value="Bact_metal-bind_prot9"/>
</dbReference>
<dbReference type="InterPro" id="IPR006128">
    <property type="entry name" value="Lipoprotein_PsaA-like"/>
</dbReference>
<name>A0ABV8LV99_9ACTN</name>
<dbReference type="InterPro" id="IPR006129">
    <property type="entry name" value="AdhesinB"/>
</dbReference>
<dbReference type="PRINTS" id="PR00691">
    <property type="entry name" value="ADHESINB"/>
</dbReference>
<gene>
    <name evidence="6" type="ORF">ACFOZ4_29225</name>
</gene>
<comment type="similarity">
    <text evidence="1 4">Belongs to the bacterial solute-binding protein 9 family.</text>
</comment>
<dbReference type="InterPro" id="IPR006127">
    <property type="entry name" value="ZnuA-like"/>
</dbReference>
<keyword evidence="7" id="KW-1185">Reference proteome</keyword>
<dbReference type="Pfam" id="PF01297">
    <property type="entry name" value="ZnuA"/>
    <property type="match status" value="1"/>
</dbReference>
<sequence length="304" mass="31909">MRLRHLLSVATAGVLLAGGLAACGQDGASADGKLPVVAAFYPLQFVAQRIGGDAVQVTNLTAPGAEPHDLELSPKQLMQIAEAKVVLYLKGFQPEVDKAIDAQAKDKAIDVLTLVPTLTATGEEASETPELQGKDPHVWLDPTRLSTIAATVAAKFTAADPAHQAQFADNAAKLAADLAELDMEFATGLKTCQRKEIFTSHAAFGYLADRYHLTQIALTGLDPEQEPTAQSLADIAAEAKKYGATTIFSETLVSPKISETIAKEVGAKTAVLDPLEGLPTGSTGDYLSVMRQNLTALQSALGCS</sequence>
<protein>
    <submittedName>
        <fullName evidence="6">Metal ABC transporter substrate-binding protein</fullName>
    </submittedName>
</protein>